<accession>A0ABU2B2Z5</accession>
<dbReference type="Proteomes" id="UP001183794">
    <property type="component" value="Unassembled WGS sequence"/>
</dbReference>
<feature type="compositionally biased region" description="Polar residues" evidence="1">
    <location>
        <begin position="1"/>
        <end position="11"/>
    </location>
</feature>
<dbReference type="RefSeq" id="WP_310174725.1">
    <property type="nucleotide sequence ID" value="NZ_BAABHE010000002.1"/>
</dbReference>
<evidence type="ECO:0000256" key="1">
    <source>
        <dbReference type="SAM" id="MobiDB-lite"/>
    </source>
</evidence>
<keyword evidence="3" id="KW-1185">Reference proteome</keyword>
<name>A0ABU2B2Z5_9MICC</name>
<evidence type="ECO:0000313" key="3">
    <source>
        <dbReference type="Proteomes" id="UP001183794"/>
    </source>
</evidence>
<sequence>MTIPQNETAQNVVIGADSDPNDEPGQHASVHTEDQQFEGPAGHRT</sequence>
<proteinExistence type="predicted"/>
<organism evidence="2 3">
    <name type="scientific">Enteractinococcus fodinae</name>
    <dbReference type="NCBI Taxonomy" id="684663"/>
    <lineage>
        <taxon>Bacteria</taxon>
        <taxon>Bacillati</taxon>
        <taxon>Actinomycetota</taxon>
        <taxon>Actinomycetes</taxon>
        <taxon>Micrococcales</taxon>
        <taxon>Micrococcaceae</taxon>
    </lineage>
</organism>
<feature type="region of interest" description="Disordered" evidence="1">
    <location>
        <begin position="1"/>
        <end position="45"/>
    </location>
</feature>
<gene>
    <name evidence="2" type="ORF">J2S62_002232</name>
</gene>
<evidence type="ECO:0000313" key="2">
    <source>
        <dbReference type="EMBL" id="MDR7347975.1"/>
    </source>
</evidence>
<protein>
    <submittedName>
        <fullName evidence="2">Uncharacterized protein</fullName>
    </submittedName>
</protein>
<dbReference type="EMBL" id="JAVDYJ010000001">
    <property type="protein sequence ID" value="MDR7347975.1"/>
    <property type="molecule type" value="Genomic_DNA"/>
</dbReference>
<comment type="caution">
    <text evidence="2">The sequence shown here is derived from an EMBL/GenBank/DDBJ whole genome shotgun (WGS) entry which is preliminary data.</text>
</comment>
<reference evidence="2 3" key="1">
    <citation type="submission" date="2023-07" db="EMBL/GenBank/DDBJ databases">
        <title>Sequencing the genomes of 1000 actinobacteria strains.</title>
        <authorList>
            <person name="Klenk H.-P."/>
        </authorList>
    </citation>
    <scope>NUCLEOTIDE SEQUENCE [LARGE SCALE GENOMIC DNA]</scope>
    <source>
        <strain evidence="2 3">DSM 22966</strain>
    </source>
</reference>